<dbReference type="InterPro" id="IPR023780">
    <property type="entry name" value="Chromo_domain"/>
</dbReference>
<dbReference type="InterPro" id="IPR016197">
    <property type="entry name" value="Chromo-like_dom_sf"/>
</dbReference>
<reference evidence="3" key="1">
    <citation type="submission" date="2014-09" db="EMBL/GenBank/DDBJ databases">
        <title>Genome sequence of the luminous mushroom Mycena chlorophos for searching fungal bioluminescence genes.</title>
        <authorList>
            <person name="Tanaka Y."/>
            <person name="Kasuga D."/>
            <person name="Oba Y."/>
            <person name="Hase S."/>
            <person name="Sato K."/>
            <person name="Oba Y."/>
            <person name="Sakakibara Y."/>
        </authorList>
    </citation>
    <scope>NUCLEOTIDE SEQUENCE</scope>
</reference>
<dbReference type="InterPro" id="IPR000953">
    <property type="entry name" value="Chromo/chromo_shadow_dom"/>
</dbReference>
<organism evidence="3 4">
    <name type="scientific">Mycena chlorophos</name>
    <name type="common">Agaric fungus</name>
    <name type="synonym">Agaricus chlorophos</name>
    <dbReference type="NCBI Taxonomy" id="658473"/>
    <lineage>
        <taxon>Eukaryota</taxon>
        <taxon>Fungi</taxon>
        <taxon>Dikarya</taxon>
        <taxon>Basidiomycota</taxon>
        <taxon>Agaricomycotina</taxon>
        <taxon>Agaricomycetes</taxon>
        <taxon>Agaricomycetidae</taxon>
        <taxon>Agaricales</taxon>
        <taxon>Marasmiineae</taxon>
        <taxon>Mycenaceae</taxon>
        <taxon>Mycena</taxon>
    </lineage>
</organism>
<dbReference type="Gene3D" id="2.40.50.40">
    <property type="match status" value="1"/>
</dbReference>
<name>A0ABQ0M5A7_MYCCL</name>
<accession>A0ABQ0M5A7</accession>
<feature type="region of interest" description="Disordered" evidence="1">
    <location>
        <begin position="95"/>
        <end position="180"/>
    </location>
</feature>
<dbReference type="SUPFAM" id="SSF54160">
    <property type="entry name" value="Chromo domain-like"/>
    <property type="match status" value="1"/>
</dbReference>
<feature type="compositionally biased region" description="Pro residues" evidence="1">
    <location>
        <begin position="148"/>
        <end position="157"/>
    </location>
</feature>
<dbReference type="EMBL" id="DF849739">
    <property type="protein sequence ID" value="GAT58516.1"/>
    <property type="molecule type" value="Genomic_DNA"/>
</dbReference>
<dbReference type="Pfam" id="PF00385">
    <property type="entry name" value="Chromo"/>
    <property type="match status" value="1"/>
</dbReference>
<proteinExistence type="predicted"/>
<evidence type="ECO:0000313" key="3">
    <source>
        <dbReference type="EMBL" id="GAT58516.1"/>
    </source>
</evidence>
<feature type="domain" description="Chromo" evidence="2">
    <location>
        <begin position="47"/>
        <end position="95"/>
    </location>
</feature>
<dbReference type="PROSITE" id="PS50013">
    <property type="entry name" value="CHROMO_2"/>
    <property type="match status" value="1"/>
</dbReference>
<protein>
    <recommendedName>
        <fullName evidence="2">Chromo domain-containing protein</fullName>
    </recommendedName>
</protein>
<evidence type="ECO:0000259" key="2">
    <source>
        <dbReference type="PROSITE" id="PS50013"/>
    </source>
</evidence>
<evidence type="ECO:0000313" key="4">
    <source>
        <dbReference type="Proteomes" id="UP000815677"/>
    </source>
</evidence>
<evidence type="ECO:0000256" key="1">
    <source>
        <dbReference type="SAM" id="MobiDB-lite"/>
    </source>
</evidence>
<dbReference type="SMART" id="SM00298">
    <property type="entry name" value="CHROMO"/>
    <property type="match status" value="1"/>
</dbReference>
<keyword evidence="4" id="KW-1185">Reference proteome</keyword>
<dbReference type="Proteomes" id="UP000815677">
    <property type="component" value="Unassembled WGS sequence"/>
</dbReference>
<gene>
    <name evidence="3" type="ORF">MCHLO_14942</name>
</gene>
<sequence length="180" mass="19782">MGPTSKMYPVFHTSEVSPWNENDNTLFPGRELTRPGPVVTLDGQEEFYVDEIVDKRERYGNTEYRVRWRGYGRESDEWLDESELVDSAHLEAFQNGLSQSGISDLPDPNIADTTSDPHGNPSAQQDSTSPVLLDTVSHDAPTHSAAYPPGPASPPPRYGLRKRVGGKVPSRVRGSTTSAA</sequence>
<dbReference type="CDD" id="cd00024">
    <property type="entry name" value="CD_CSD"/>
    <property type="match status" value="1"/>
</dbReference>
<feature type="compositionally biased region" description="Polar residues" evidence="1">
    <location>
        <begin position="111"/>
        <end position="130"/>
    </location>
</feature>